<proteinExistence type="predicted"/>
<keyword evidence="1" id="KW-0812">Transmembrane</keyword>
<dbReference type="Pfam" id="PF20146">
    <property type="entry name" value="NRF"/>
    <property type="match status" value="1"/>
</dbReference>
<dbReference type="InterPro" id="IPR052728">
    <property type="entry name" value="O2_lipid_transport_reg"/>
</dbReference>
<gene>
    <name evidence="4" type="ORF">JYU34_018393</name>
</gene>
<feature type="transmembrane region" description="Helical" evidence="1">
    <location>
        <begin position="464"/>
        <end position="482"/>
    </location>
</feature>
<dbReference type="PANTHER" id="PTHR11161">
    <property type="entry name" value="O-ACYLTRANSFERASE"/>
    <property type="match status" value="1"/>
</dbReference>
<feature type="transmembrane region" description="Helical" evidence="1">
    <location>
        <begin position="545"/>
        <end position="565"/>
    </location>
</feature>
<comment type="caution">
    <text evidence="4">The sequence shown here is derived from an EMBL/GenBank/DDBJ whole genome shotgun (WGS) entry which is preliminary data.</text>
</comment>
<name>A0ABQ7PXR5_PLUXY</name>
<dbReference type="InterPro" id="IPR006621">
    <property type="entry name" value="Nose-resist-to-fluoxetine_N"/>
</dbReference>
<sequence length="637" mass="69743">MELKQLLLQRIVHCGVPAAARDELAAAVYQDLMAREVPPGDAACRETTLAMLEGVQNFTLWAVWMWESSALSPVGSLSGAQQQLGGWAQCALAPRAAYCLVRVRAGGRAAPGGEVGLDASAEEYLRTPTKYGRHLNKQDYGVCLPASCSRAFARLFLGALLAHGPYGAVEHQLEVESCERAGGGTEFTADFYLFVIAAAALIIFVGLCTVYTQYIASDPKSRFLQLSRCFSVPDNYRLLFEAHPDEIPELNGIRFVTSAGVVMLHSLMLRRAISNGVEVEQMIDHPLLWWLLQTDLLVETFFTMSGFLLVRSALARPDRGGLWRQVVRRYCRLAPAMLAVVWALSSAFLHAGAGPLWAREAGLMVAPCRRTWWLAGLAPAMLAVVWALSSAFLHAGSGPLWAREAGLMVAPCRRTWWLAALMLGNYVRAEEMCYLPSWSVQCEFHFFLLGCCIVWVYRRSRAGGLAAFAAAAAAALATPAIVTDVNGFPPVLLPFGFERVKDLFHDEYFLQRYIPTHYRLSPYLVGMAGGLLLGRGEGRKIKQRYALLACLSSGLLVLALLYGGACLYSVHVPRAAAALYAALNRPMWALAVCALIGSCVRGTVREYLLYMSQASGLISCLIEPLARSLDDAIQLYD</sequence>
<feature type="transmembrane region" description="Helical" evidence="1">
    <location>
        <begin position="585"/>
        <end position="604"/>
    </location>
</feature>
<feature type="transmembrane region" description="Helical" evidence="1">
    <location>
        <begin position="516"/>
        <end position="533"/>
    </location>
</feature>
<evidence type="ECO:0008006" key="6">
    <source>
        <dbReference type="Google" id="ProtNLM"/>
    </source>
</evidence>
<feature type="domain" description="Nose resistant-to-fluoxetine protein N-terminal" evidence="3">
    <location>
        <begin position="44"/>
        <end position="151"/>
    </location>
</feature>
<dbReference type="Pfam" id="PF01757">
    <property type="entry name" value="Acyl_transf_3"/>
    <property type="match status" value="1"/>
</dbReference>
<dbReference type="PANTHER" id="PTHR11161:SF0">
    <property type="entry name" value="O-ACYLTRANSFERASE LIKE PROTEIN"/>
    <property type="match status" value="1"/>
</dbReference>
<reference evidence="4 5" key="1">
    <citation type="submission" date="2021-06" db="EMBL/GenBank/DDBJ databases">
        <title>A haploid diamondback moth (Plutella xylostella L.) genome assembly resolves 31 chromosomes and identifies a diamide resistance mutation.</title>
        <authorList>
            <person name="Ward C.M."/>
            <person name="Perry K.D."/>
            <person name="Baker G."/>
            <person name="Powis K."/>
            <person name="Heckel D.G."/>
            <person name="Baxter S.W."/>
        </authorList>
    </citation>
    <scope>NUCLEOTIDE SEQUENCE [LARGE SCALE GENOMIC DNA]</scope>
    <source>
        <strain evidence="4 5">LV</strain>
        <tissue evidence="4">Single pupa</tissue>
    </source>
</reference>
<evidence type="ECO:0000259" key="2">
    <source>
        <dbReference type="Pfam" id="PF01757"/>
    </source>
</evidence>
<accession>A0ABQ7PXR5</accession>
<dbReference type="EMBL" id="JAHIBW010000025">
    <property type="protein sequence ID" value="KAG7297676.1"/>
    <property type="molecule type" value="Genomic_DNA"/>
</dbReference>
<feature type="transmembrane region" description="Helical" evidence="1">
    <location>
        <begin position="287"/>
        <end position="310"/>
    </location>
</feature>
<feature type="transmembrane region" description="Helical" evidence="1">
    <location>
        <begin position="191"/>
        <end position="216"/>
    </location>
</feature>
<dbReference type="Proteomes" id="UP000823941">
    <property type="component" value="Chromosome 25"/>
</dbReference>
<keyword evidence="1" id="KW-1133">Transmembrane helix</keyword>
<evidence type="ECO:0000313" key="4">
    <source>
        <dbReference type="EMBL" id="KAG7297676.1"/>
    </source>
</evidence>
<feature type="domain" description="Acyltransferase 3" evidence="2">
    <location>
        <begin position="248"/>
        <end position="599"/>
    </location>
</feature>
<protein>
    <recommendedName>
        <fullName evidence="6">Nose resistant-to-fluoxetine protein N-terminal domain-containing protein</fullName>
    </recommendedName>
</protein>
<evidence type="ECO:0000313" key="5">
    <source>
        <dbReference type="Proteomes" id="UP000823941"/>
    </source>
</evidence>
<feature type="transmembrane region" description="Helical" evidence="1">
    <location>
        <begin position="372"/>
        <end position="393"/>
    </location>
</feature>
<dbReference type="InterPro" id="IPR002656">
    <property type="entry name" value="Acyl_transf_3_dom"/>
</dbReference>
<evidence type="ECO:0000259" key="3">
    <source>
        <dbReference type="Pfam" id="PF20146"/>
    </source>
</evidence>
<keyword evidence="1" id="KW-0472">Membrane</keyword>
<feature type="transmembrane region" description="Helical" evidence="1">
    <location>
        <begin position="330"/>
        <end position="352"/>
    </location>
</feature>
<keyword evidence="5" id="KW-1185">Reference proteome</keyword>
<evidence type="ECO:0000256" key="1">
    <source>
        <dbReference type="SAM" id="Phobius"/>
    </source>
</evidence>
<organism evidence="4 5">
    <name type="scientific">Plutella xylostella</name>
    <name type="common">Diamondback moth</name>
    <name type="synonym">Plutella maculipennis</name>
    <dbReference type="NCBI Taxonomy" id="51655"/>
    <lineage>
        <taxon>Eukaryota</taxon>
        <taxon>Metazoa</taxon>
        <taxon>Ecdysozoa</taxon>
        <taxon>Arthropoda</taxon>
        <taxon>Hexapoda</taxon>
        <taxon>Insecta</taxon>
        <taxon>Pterygota</taxon>
        <taxon>Neoptera</taxon>
        <taxon>Endopterygota</taxon>
        <taxon>Lepidoptera</taxon>
        <taxon>Glossata</taxon>
        <taxon>Ditrysia</taxon>
        <taxon>Yponomeutoidea</taxon>
        <taxon>Plutellidae</taxon>
        <taxon>Plutella</taxon>
    </lineage>
</organism>